<dbReference type="Proteomes" id="UP000345637">
    <property type="component" value="Unassembled WGS sequence"/>
</dbReference>
<dbReference type="Pfam" id="PF07992">
    <property type="entry name" value="Pyr_redox_2"/>
    <property type="match status" value="1"/>
</dbReference>
<organism evidence="2 3">
    <name type="scientific">Raoultella planticola</name>
    <name type="common">Klebsiella planticola</name>
    <dbReference type="NCBI Taxonomy" id="575"/>
    <lineage>
        <taxon>Bacteria</taxon>
        <taxon>Pseudomonadati</taxon>
        <taxon>Pseudomonadota</taxon>
        <taxon>Gammaproteobacteria</taxon>
        <taxon>Enterobacterales</taxon>
        <taxon>Enterobacteriaceae</taxon>
        <taxon>Klebsiella/Raoultella group</taxon>
        <taxon>Raoultella</taxon>
    </lineage>
</organism>
<dbReference type="SUPFAM" id="SSF51905">
    <property type="entry name" value="FAD/NAD(P)-binding domain"/>
    <property type="match status" value="1"/>
</dbReference>
<gene>
    <name evidence="2" type="primary">gltD_3</name>
    <name evidence="2" type="ORF">NCTC12998_06237</name>
</gene>
<proteinExistence type="predicted"/>
<accession>A0A485CPQ2</accession>
<evidence type="ECO:0000259" key="1">
    <source>
        <dbReference type="Pfam" id="PF07992"/>
    </source>
</evidence>
<feature type="domain" description="FAD/NAD(P)-binding" evidence="1">
    <location>
        <begin position="6"/>
        <end position="123"/>
    </location>
</feature>
<evidence type="ECO:0000313" key="2">
    <source>
        <dbReference type="EMBL" id="VFS86603.1"/>
    </source>
</evidence>
<sequence length="218" mass="24176">MPAWREEYEEAVDDGVQFRFLNNPEEFNADGTLTLRVMTLGEADEKGRRRPLQTAETCTLQVDTLITAIGEQQDRDALATMGIPLNEHGWPVVDLNGETAKANVFLIGDVQRGPSSIVSAIGNARRATDTILARENILSHHGDKRWNNVNPAEVYRRKGTIAVAMVNKDDRDAFVAQEASRCLECNYLCSKCVDVCPKPCQRLNRGARVPESLPDLAP</sequence>
<dbReference type="GO" id="GO:0004355">
    <property type="term" value="F:glutamate synthase (NADPH) activity"/>
    <property type="evidence" value="ECO:0007669"/>
    <property type="project" value="UniProtKB-EC"/>
</dbReference>
<dbReference type="EC" id="1.4.1.13" evidence="2"/>
<evidence type="ECO:0000313" key="3">
    <source>
        <dbReference type="Proteomes" id="UP000345637"/>
    </source>
</evidence>
<dbReference type="InterPro" id="IPR023753">
    <property type="entry name" value="FAD/NAD-binding_dom"/>
</dbReference>
<dbReference type="InterPro" id="IPR036188">
    <property type="entry name" value="FAD/NAD-bd_sf"/>
</dbReference>
<keyword evidence="2" id="KW-0560">Oxidoreductase</keyword>
<protein>
    <submittedName>
        <fullName evidence="2">Glutamate synthase [NADPH] small chain</fullName>
        <ecNumber evidence="2">1.4.1.13</ecNumber>
    </submittedName>
</protein>
<dbReference type="EMBL" id="CAADJE010000030">
    <property type="protein sequence ID" value="VFS86603.1"/>
    <property type="molecule type" value="Genomic_DNA"/>
</dbReference>
<name>A0A485CPQ2_RAOPL</name>
<reference evidence="2 3" key="1">
    <citation type="submission" date="2019-03" db="EMBL/GenBank/DDBJ databases">
        <authorList>
            <consortium name="Pathogen Informatics"/>
        </authorList>
    </citation>
    <scope>NUCLEOTIDE SEQUENCE [LARGE SCALE GENOMIC DNA]</scope>
    <source>
        <strain evidence="2 3">NCTC12998</strain>
    </source>
</reference>
<dbReference type="AlphaFoldDB" id="A0A485CPQ2"/>
<dbReference type="Gene3D" id="3.50.50.60">
    <property type="entry name" value="FAD/NAD(P)-binding domain"/>
    <property type="match status" value="2"/>
</dbReference>